<feature type="domain" description="CobQ/CobB/MinD/ParA nucleotide binding" evidence="1">
    <location>
        <begin position="5"/>
        <end position="159"/>
    </location>
</feature>
<dbReference type="InterPro" id="IPR048089">
    <property type="entry name" value="McdA"/>
</dbReference>
<gene>
    <name evidence="2" type="ORF">SAMN05444336_103144</name>
</gene>
<dbReference type="AlphaFoldDB" id="A0A1H2YJ78"/>
<proteinExistence type="predicted"/>
<sequence length="204" mass="21395">MAKIVVFAQQKGGAGKTTLLVQTAVAMAARGCTLALVDLDPQRSLTRWAEIRNDPEIPVDAAADWQAGAALRKAARAAGHVLVDCPGNADILLRAAVRQADLVVIPCQPSPMDAWATGATLEMCAREKTRAVIVLNRVPPRGGAMEETLRMLAESGADISPAALGARVAYSTAFLQGRAASEVSPRSRAAQEVGALAEDLMSRL</sequence>
<dbReference type="EMBL" id="FNMZ01000003">
    <property type="protein sequence ID" value="SDX05035.1"/>
    <property type="molecule type" value="Genomic_DNA"/>
</dbReference>
<protein>
    <submittedName>
        <fullName evidence="2">Plasmid segregation oscillating ATPase ParF</fullName>
    </submittedName>
</protein>
<evidence type="ECO:0000313" key="3">
    <source>
        <dbReference type="Proteomes" id="UP000199118"/>
    </source>
</evidence>
<dbReference type="RefSeq" id="WP_092681340.1">
    <property type="nucleotide sequence ID" value="NZ_FNMZ01000003.1"/>
</dbReference>
<dbReference type="Pfam" id="PF01656">
    <property type="entry name" value="CbiA"/>
    <property type="match status" value="1"/>
</dbReference>
<dbReference type="STRING" id="356660.SAMN05444336_103144"/>
<keyword evidence="3" id="KW-1185">Reference proteome</keyword>
<dbReference type="SUPFAM" id="SSF52540">
    <property type="entry name" value="P-loop containing nucleoside triphosphate hydrolases"/>
    <property type="match status" value="1"/>
</dbReference>
<accession>A0A1H2YJ78</accession>
<dbReference type="OrthoDB" id="9804460at2"/>
<dbReference type="PANTHER" id="PTHR13696">
    <property type="entry name" value="P-LOOP CONTAINING NUCLEOSIDE TRIPHOSPHATE HYDROLASE"/>
    <property type="match status" value="1"/>
</dbReference>
<dbReference type="PIRSF" id="PIRSF009320">
    <property type="entry name" value="Nuc_binding_HP_1000"/>
    <property type="match status" value="1"/>
</dbReference>
<dbReference type="CDD" id="cd02042">
    <property type="entry name" value="ParAB_family"/>
    <property type="match status" value="1"/>
</dbReference>
<dbReference type="InterPro" id="IPR027417">
    <property type="entry name" value="P-loop_NTPase"/>
</dbReference>
<dbReference type="Proteomes" id="UP000199118">
    <property type="component" value="Unassembled WGS sequence"/>
</dbReference>
<organism evidence="2 3">
    <name type="scientific">Albimonas donghaensis</name>
    <dbReference type="NCBI Taxonomy" id="356660"/>
    <lineage>
        <taxon>Bacteria</taxon>
        <taxon>Pseudomonadati</taxon>
        <taxon>Pseudomonadota</taxon>
        <taxon>Alphaproteobacteria</taxon>
        <taxon>Rhodobacterales</taxon>
        <taxon>Paracoccaceae</taxon>
        <taxon>Albimonas</taxon>
    </lineage>
</organism>
<dbReference type="NCBIfam" id="NF041546">
    <property type="entry name" value="ParA_partition"/>
    <property type="match status" value="1"/>
</dbReference>
<reference evidence="2 3" key="1">
    <citation type="submission" date="2016-10" db="EMBL/GenBank/DDBJ databases">
        <authorList>
            <person name="de Groot N.N."/>
        </authorList>
    </citation>
    <scope>NUCLEOTIDE SEQUENCE [LARGE SCALE GENOMIC DNA]</scope>
    <source>
        <strain evidence="2 3">DSM 17890</strain>
    </source>
</reference>
<name>A0A1H2YJ78_9RHOB</name>
<evidence type="ECO:0000259" key="1">
    <source>
        <dbReference type="Pfam" id="PF01656"/>
    </source>
</evidence>
<dbReference type="InterPro" id="IPR002586">
    <property type="entry name" value="CobQ/CobB/MinD/ParA_Nub-bd_dom"/>
</dbReference>
<dbReference type="PANTHER" id="PTHR13696:SF96">
    <property type="entry name" value="COBQ_COBB_MIND_PARA NUCLEOTIDE BINDING DOMAIN-CONTAINING PROTEIN"/>
    <property type="match status" value="1"/>
</dbReference>
<dbReference type="InterPro" id="IPR050678">
    <property type="entry name" value="DNA_Partitioning_ATPase"/>
</dbReference>
<dbReference type="Gene3D" id="3.40.50.300">
    <property type="entry name" value="P-loop containing nucleotide triphosphate hydrolases"/>
    <property type="match status" value="1"/>
</dbReference>
<evidence type="ECO:0000313" key="2">
    <source>
        <dbReference type="EMBL" id="SDX05035.1"/>
    </source>
</evidence>